<organism evidence="2 3">
    <name type="scientific">Saccharopolyspora spinosa</name>
    <dbReference type="NCBI Taxonomy" id="60894"/>
    <lineage>
        <taxon>Bacteria</taxon>
        <taxon>Bacillati</taxon>
        <taxon>Actinomycetota</taxon>
        <taxon>Actinomycetes</taxon>
        <taxon>Pseudonocardiales</taxon>
        <taxon>Pseudonocardiaceae</taxon>
        <taxon>Saccharopolyspora</taxon>
    </lineage>
</organism>
<comment type="caution">
    <text evidence="2">The sequence shown here is derived from an EMBL/GenBank/DDBJ whole genome shotgun (WGS) entry which is preliminary data.</text>
</comment>
<dbReference type="AlphaFoldDB" id="A0A2N3XR72"/>
<sequence length="121" mass="12611">MAGNPADVAGNPAESVGSANVQHTGLVPHDGDDLDIADDEAIQFQVEEHRGVNWEAAALRDGVRPKDIKGIRSLEFHVVPSGGRARARAAGITIPDDVVSASWKSASPKFFTLGADGHGSC</sequence>
<evidence type="ECO:0000256" key="1">
    <source>
        <dbReference type="SAM" id="MobiDB-lite"/>
    </source>
</evidence>
<name>A0A2N3XR72_SACSN</name>
<dbReference type="EMBL" id="PJNB01000001">
    <property type="protein sequence ID" value="PKW13165.1"/>
    <property type="molecule type" value="Genomic_DNA"/>
</dbReference>
<proteinExistence type="predicted"/>
<protein>
    <submittedName>
        <fullName evidence="2">Uncharacterized protein</fullName>
    </submittedName>
</protein>
<reference evidence="2" key="1">
    <citation type="submission" date="2017-12" db="EMBL/GenBank/DDBJ databases">
        <title>Sequencing the genomes of 1000 Actinobacteria strains.</title>
        <authorList>
            <person name="Klenk H.-P."/>
        </authorList>
    </citation>
    <scope>NUCLEOTIDE SEQUENCE [LARGE SCALE GENOMIC DNA]</scope>
    <source>
        <strain evidence="2">DSM 44228</strain>
    </source>
</reference>
<keyword evidence="3" id="KW-1185">Reference proteome</keyword>
<gene>
    <name evidence="2" type="ORF">A8926_0674</name>
</gene>
<dbReference type="STRING" id="994479.GCA_000194155_06068"/>
<evidence type="ECO:0000313" key="2">
    <source>
        <dbReference type="EMBL" id="PKW13165.1"/>
    </source>
</evidence>
<accession>A0A2N3XR72</accession>
<dbReference type="RefSeq" id="WP_010312586.1">
    <property type="nucleotide sequence ID" value="NZ_CP061007.1"/>
</dbReference>
<feature type="region of interest" description="Disordered" evidence="1">
    <location>
        <begin position="1"/>
        <end position="33"/>
    </location>
</feature>
<dbReference type="Proteomes" id="UP000233786">
    <property type="component" value="Unassembled WGS sequence"/>
</dbReference>
<evidence type="ECO:0000313" key="3">
    <source>
        <dbReference type="Proteomes" id="UP000233786"/>
    </source>
</evidence>